<keyword evidence="1" id="KW-0732">Signal</keyword>
<keyword evidence="3" id="KW-0472">Membrane</keyword>
<sequence length="217" mass="22896">MSNSAPPMPSLPPQPQPQRKSRTNAVVIGSAVAVIAAVVATGLFIVNSRDDEKSAATRTADSATSDEVFAGDEEPAEDEREPEDGEPQVFGLYDTVTYNNEVAVSLSKFSRGTSSSTAAPENTPYLKFDVHVRNGGTSTVDTTAFSVNCAYGEDGKEGELVIDSERGLMGGPSTRLLAGRSLTVTWACAVPKAEKTVQIEVSPGFETETAIFTGDEK</sequence>
<protein>
    <recommendedName>
        <fullName evidence="6">DUF4352 domain-containing protein</fullName>
    </recommendedName>
</protein>
<evidence type="ECO:0008006" key="6">
    <source>
        <dbReference type="Google" id="ProtNLM"/>
    </source>
</evidence>
<dbReference type="Gene3D" id="2.60.40.1240">
    <property type="match status" value="1"/>
</dbReference>
<dbReference type="EMBL" id="CP040916">
    <property type="protein sequence ID" value="QDQ10279.1"/>
    <property type="molecule type" value="Genomic_DNA"/>
</dbReference>
<evidence type="ECO:0000256" key="1">
    <source>
        <dbReference type="ARBA" id="ARBA00022729"/>
    </source>
</evidence>
<proteinExistence type="predicted"/>
<feature type="region of interest" description="Disordered" evidence="2">
    <location>
        <begin position="1"/>
        <end position="23"/>
    </location>
</feature>
<dbReference type="AlphaFoldDB" id="A0A516R3P8"/>
<feature type="transmembrane region" description="Helical" evidence="3">
    <location>
        <begin position="25"/>
        <end position="46"/>
    </location>
</feature>
<evidence type="ECO:0000313" key="5">
    <source>
        <dbReference type="Proteomes" id="UP000316806"/>
    </source>
</evidence>
<keyword evidence="3" id="KW-0812">Transmembrane</keyword>
<evidence type="ECO:0000256" key="2">
    <source>
        <dbReference type="SAM" id="MobiDB-lite"/>
    </source>
</evidence>
<organism evidence="4 5">
    <name type="scientific">Streptomyces spectabilis</name>
    <dbReference type="NCBI Taxonomy" id="68270"/>
    <lineage>
        <taxon>Bacteria</taxon>
        <taxon>Bacillati</taxon>
        <taxon>Actinomycetota</taxon>
        <taxon>Actinomycetes</taxon>
        <taxon>Kitasatosporales</taxon>
        <taxon>Streptomycetaceae</taxon>
        <taxon>Streptomyces</taxon>
    </lineage>
</organism>
<gene>
    <name evidence="4" type="ORF">FH965_06650</name>
</gene>
<feature type="compositionally biased region" description="Low complexity" evidence="2">
    <location>
        <begin position="56"/>
        <end position="66"/>
    </location>
</feature>
<dbReference type="Proteomes" id="UP000316806">
    <property type="component" value="Chromosome"/>
</dbReference>
<dbReference type="InterPro" id="IPR029050">
    <property type="entry name" value="Immunoprotect_excell_Ig-like"/>
</dbReference>
<keyword evidence="3" id="KW-1133">Transmembrane helix</keyword>
<feature type="compositionally biased region" description="Acidic residues" evidence="2">
    <location>
        <begin position="69"/>
        <end position="86"/>
    </location>
</feature>
<reference evidence="4 5" key="1">
    <citation type="journal article" date="2019" name="J. Ind. Microbiol. Biotechnol.">
        <title>The complete genomic sequence of Streptomyces spectabilis NRRL-2792 and identification of secondary metabolite biosynthetic gene clusters.</title>
        <authorList>
            <person name="Sinha A."/>
            <person name="Phillips-Salemka S."/>
            <person name="Niraula T.A."/>
            <person name="Short K.A."/>
            <person name="Niraula N.P."/>
        </authorList>
    </citation>
    <scope>NUCLEOTIDE SEQUENCE [LARGE SCALE GENOMIC DNA]</scope>
    <source>
        <strain evidence="4 5">NRRL 2792</strain>
    </source>
</reference>
<feature type="compositionally biased region" description="Pro residues" evidence="2">
    <location>
        <begin position="1"/>
        <end position="16"/>
    </location>
</feature>
<evidence type="ECO:0000256" key="3">
    <source>
        <dbReference type="SAM" id="Phobius"/>
    </source>
</evidence>
<dbReference type="RefSeq" id="WP_144002088.1">
    <property type="nucleotide sequence ID" value="NZ_CP040916.1"/>
</dbReference>
<name>A0A516R3P8_STRST</name>
<accession>A0A516R3P8</accession>
<evidence type="ECO:0000313" key="4">
    <source>
        <dbReference type="EMBL" id="QDQ10279.1"/>
    </source>
</evidence>
<feature type="region of interest" description="Disordered" evidence="2">
    <location>
        <begin position="50"/>
        <end position="88"/>
    </location>
</feature>